<gene>
    <name evidence="1" type="ORF">ADIMK_3729</name>
</gene>
<proteinExistence type="predicted"/>
<reference evidence="1 2" key="1">
    <citation type="submission" date="2014-04" db="EMBL/GenBank/DDBJ databases">
        <title>Marinobacterium kochiensis sp. nov., isolated from sediment sample collected from Kochi backwaters in Kerala, India.</title>
        <authorList>
            <person name="Singh A."/>
            <person name="Pinnaka A.K."/>
        </authorList>
    </citation>
    <scope>NUCLEOTIDE SEQUENCE [LARGE SCALE GENOMIC DNA]</scope>
    <source>
        <strain evidence="1 2">AK27</strain>
    </source>
</reference>
<evidence type="ECO:0000313" key="1">
    <source>
        <dbReference type="EMBL" id="KEA62068.1"/>
    </source>
</evidence>
<dbReference type="eggNOG" id="COG3146">
    <property type="taxonomic scope" value="Bacteria"/>
</dbReference>
<name>A0A081FU63_9GAMM</name>
<keyword evidence="2" id="KW-1185">Reference proteome</keyword>
<dbReference type="PATRIC" id="fig|1232683.4.peg.3670"/>
<dbReference type="InterPro" id="IPR016181">
    <property type="entry name" value="Acyl_CoA_acyltransferase"/>
</dbReference>
<dbReference type="RefSeq" id="WP_036191654.1">
    <property type="nucleotide sequence ID" value="NZ_JMQN01000057.1"/>
</dbReference>
<dbReference type="InterPro" id="IPR007434">
    <property type="entry name" value="FemAB-like"/>
</dbReference>
<protein>
    <recommendedName>
        <fullName evidence="3">COGs COG3146</fullName>
    </recommendedName>
</protein>
<evidence type="ECO:0008006" key="3">
    <source>
        <dbReference type="Google" id="ProtNLM"/>
    </source>
</evidence>
<dbReference type="Proteomes" id="UP000028252">
    <property type="component" value="Unassembled WGS sequence"/>
</dbReference>
<evidence type="ECO:0000313" key="2">
    <source>
        <dbReference type="Proteomes" id="UP000028252"/>
    </source>
</evidence>
<comment type="caution">
    <text evidence="1">The sequence shown here is derived from an EMBL/GenBank/DDBJ whole genome shotgun (WGS) entry which is preliminary data.</text>
</comment>
<dbReference type="Pfam" id="PF04339">
    <property type="entry name" value="FemAB_like"/>
    <property type="match status" value="1"/>
</dbReference>
<dbReference type="Gene3D" id="3.40.630.30">
    <property type="match status" value="1"/>
</dbReference>
<dbReference type="OrthoDB" id="9776898at2"/>
<dbReference type="SUPFAM" id="SSF55729">
    <property type="entry name" value="Acyl-CoA N-acyltransferases (Nat)"/>
    <property type="match status" value="1"/>
</dbReference>
<sequence length="386" mass="44729">MPEIHVHNAIDEIPCAEWNALCGTDYPFLRHEFLSALERSGSVTPETGWQPIHISIRMEDKLVCVMPLYLKSHSWGEYVFDWAWADAWQRHGIEYYPKLLTAIPFTPATGPRFGSSLTSAQITPIIGEAVQLIAQRFNASGWHGLFVEPDTLSAFKEADFMVRLGTQYHWFNKGYRSFEHYLAHFTSRKRKNVRKEREKVQNQGISLVTIEGTHIEKTQLDTFYRFYQRTYRKRGMQGYLARSFFDLLLEWIPEHLVLVMASYDDEDVACALSLKSSTCLYGRYWGCSEDFDSLHFETCYYQGIEYCIEQGLKRFDPGAQGEHKIQRGFEPIETWSVHWLREKGFHPALTNFLNEEQSLLRDEMALLSSGLPFRTGGTDGSDPDQQ</sequence>
<accession>A0A081FU63</accession>
<organism evidence="1 2">
    <name type="scientific">Marinobacterium lacunae</name>
    <dbReference type="NCBI Taxonomy" id="1232683"/>
    <lineage>
        <taxon>Bacteria</taxon>
        <taxon>Pseudomonadati</taxon>
        <taxon>Pseudomonadota</taxon>
        <taxon>Gammaproteobacteria</taxon>
        <taxon>Oceanospirillales</taxon>
        <taxon>Oceanospirillaceae</taxon>
        <taxon>Marinobacterium</taxon>
    </lineage>
</organism>
<dbReference type="AlphaFoldDB" id="A0A081FU63"/>
<dbReference type="STRING" id="1232683.ADIMK_3729"/>
<dbReference type="PANTHER" id="PTHR47017:SF1">
    <property type="entry name" value="ACYL-COA"/>
    <property type="match status" value="1"/>
</dbReference>
<dbReference type="PANTHER" id="PTHR47017">
    <property type="entry name" value="ACYL-COA"/>
    <property type="match status" value="1"/>
</dbReference>
<dbReference type="EMBL" id="JMQN01000057">
    <property type="protein sequence ID" value="KEA62068.1"/>
    <property type="molecule type" value="Genomic_DNA"/>
</dbReference>